<evidence type="ECO:0000313" key="18">
    <source>
        <dbReference type="EMBL" id="WKA05768.1"/>
    </source>
</evidence>
<dbReference type="InterPro" id="IPR034285">
    <property type="entry name" value="CuRO_2_LCC"/>
</dbReference>
<protein>
    <recommendedName>
        <fullName evidence="4 13">Laccase</fullName>
        <ecNumber evidence="4 13">1.10.3.2</ecNumber>
    </recommendedName>
    <alternativeName>
        <fullName evidence="13">Benzenediol:oxygen oxidoreductase</fullName>
    </alternativeName>
    <alternativeName>
        <fullName evidence="13">Diphenol oxidase</fullName>
    </alternativeName>
    <alternativeName>
        <fullName evidence="13">Urishiol oxidase</fullName>
    </alternativeName>
</protein>
<feature type="domain" description="Plastocyanin-like" evidence="16">
    <location>
        <begin position="491"/>
        <end position="588"/>
    </location>
</feature>
<sequence>MKADKHNTPPQTLSFLHLLPYKNGENGLITLLKTPISTTSTLHSQHFSLSLSLSLYMANLATLFTVLLSLLCYSQTGFGLVQWPGGTSTRFYDFKVQTMRVTKLCNTKEIVTINGMFPGPVVYAQEDDRVIVKVTNETPYNTTIHWHGIRQRLSCWSDGPSYITQCPIQAGQTFTYEFTIVKQKGTLLWHAHVSWLRGTVYGAIVVYPKTGVPYPFKYPYEEHIILLGEYWLKDLVQLERQVLASGGGPPPANAFTINGHPGPNYNCSKNDVYKIDVVPGKTYLLRVINAGLNMENFFAIAHHKLTIVEVDAEYTKPFTTDRVMLGPGQTINVLVTTDQPIGKYSMAMGAYMSAKGVKFQNISAIAYFQYLGAVPNSIALPAQLPSFNDNLAVKTVMDGLRSLNPVNVSKEIDTNLFYTIGLNVQKCRSKTPKNNCQATNNGVLAASMNNISFIRPNISLLEAYYKKINGYYTEDFPDVPLKFYDFVNGAPNNIPNDTQALNGTRTKVLEYGTRVQVILQDTGTVSTENHPIHLHGFSFYVVGYGTGNYDPQTANFNLVDPPYMNTIGVPVGGWAAIRFVADNPGTFLGFFYLKNNGLTALNLPLNRFPLQAFGSCTVTWKYICHGDCLWYS</sequence>
<dbReference type="CDD" id="cd13849">
    <property type="entry name" value="CuRO_1_LCC_plant"/>
    <property type="match status" value="1"/>
</dbReference>
<dbReference type="Pfam" id="PF07731">
    <property type="entry name" value="Cu-oxidase_2"/>
    <property type="match status" value="1"/>
</dbReference>
<keyword evidence="8 13" id="KW-0677">Repeat</keyword>
<keyword evidence="10 13" id="KW-0186">Copper</keyword>
<evidence type="ECO:0000256" key="4">
    <source>
        <dbReference type="ARBA" id="ARBA00012297"/>
    </source>
</evidence>
<keyword evidence="5 13" id="KW-0052">Apoplast</keyword>
<feature type="domain" description="Plastocyanin-like" evidence="17">
    <location>
        <begin position="96"/>
        <end position="209"/>
    </location>
</feature>
<keyword evidence="11" id="KW-0325">Glycoprotein</keyword>
<dbReference type="InterPro" id="IPR001117">
    <property type="entry name" value="Cu-oxidase_2nd"/>
</dbReference>
<keyword evidence="12 13" id="KW-0439">Lignin degradation</keyword>
<keyword evidence="14" id="KW-0812">Transmembrane</keyword>
<feature type="domain" description="Plastocyanin-like" evidence="15">
    <location>
        <begin position="221"/>
        <end position="372"/>
    </location>
</feature>
<evidence type="ECO:0000256" key="2">
    <source>
        <dbReference type="ARBA" id="ARBA00004271"/>
    </source>
</evidence>
<gene>
    <name evidence="18" type="ORF">VitviT2T_023713</name>
</gene>
<dbReference type="Pfam" id="PF00394">
    <property type="entry name" value="Cu-oxidase"/>
    <property type="match status" value="1"/>
</dbReference>
<evidence type="ECO:0000256" key="13">
    <source>
        <dbReference type="RuleBase" id="RU361119"/>
    </source>
</evidence>
<accession>A0ABY9DDL9</accession>
<evidence type="ECO:0000256" key="8">
    <source>
        <dbReference type="ARBA" id="ARBA00022737"/>
    </source>
</evidence>
<dbReference type="Proteomes" id="UP001227230">
    <property type="component" value="Chromosome 15"/>
</dbReference>
<dbReference type="EC" id="1.10.3.2" evidence="4 13"/>
<evidence type="ECO:0000313" key="19">
    <source>
        <dbReference type="Proteomes" id="UP001227230"/>
    </source>
</evidence>
<dbReference type="CDD" id="cd13875">
    <property type="entry name" value="CuRO_2_LCC_plant"/>
    <property type="match status" value="1"/>
</dbReference>
<organism evidence="18 19">
    <name type="scientific">Vitis vinifera</name>
    <name type="common">Grape</name>
    <dbReference type="NCBI Taxonomy" id="29760"/>
    <lineage>
        <taxon>Eukaryota</taxon>
        <taxon>Viridiplantae</taxon>
        <taxon>Streptophyta</taxon>
        <taxon>Embryophyta</taxon>
        <taxon>Tracheophyta</taxon>
        <taxon>Spermatophyta</taxon>
        <taxon>Magnoliopsida</taxon>
        <taxon>eudicotyledons</taxon>
        <taxon>Gunneridae</taxon>
        <taxon>Pentapetalae</taxon>
        <taxon>rosids</taxon>
        <taxon>Vitales</taxon>
        <taxon>Vitaceae</taxon>
        <taxon>Viteae</taxon>
        <taxon>Vitis</taxon>
    </lineage>
</organism>
<evidence type="ECO:0000256" key="7">
    <source>
        <dbReference type="ARBA" id="ARBA00022723"/>
    </source>
</evidence>
<dbReference type="Pfam" id="PF07732">
    <property type="entry name" value="Cu-oxidase_3"/>
    <property type="match status" value="1"/>
</dbReference>
<keyword evidence="19" id="KW-1185">Reference proteome</keyword>
<dbReference type="PANTHER" id="PTHR11709:SF324">
    <property type="entry name" value="LACCASE-6"/>
    <property type="match status" value="1"/>
</dbReference>
<reference evidence="18 19" key="1">
    <citation type="journal article" date="2023" name="Hortic Res">
        <title>The complete reference genome for grapevine (Vitis vinifera L.) genetics and breeding.</title>
        <authorList>
            <person name="Shi X."/>
            <person name="Cao S."/>
            <person name="Wang X."/>
            <person name="Huang S."/>
            <person name="Wang Y."/>
            <person name="Liu Z."/>
            <person name="Liu W."/>
            <person name="Leng X."/>
            <person name="Peng Y."/>
            <person name="Wang N."/>
            <person name="Wang Y."/>
            <person name="Ma Z."/>
            <person name="Xu X."/>
            <person name="Zhang F."/>
            <person name="Xue H."/>
            <person name="Zhong H."/>
            <person name="Wang Y."/>
            <person name="Zhang K."/>
            <person name="Velt A."/>
            <person name="Avia K."/>
            <person name="Holtgrawe D."/>
            <person name="Grimplet J."/>
            <person name="Matus J.T."/>
            <person name="Ware D."/>
            <person name="Wu X."/>
            <person name="Wang H."/>
            <person name="Liu C."/>
            <person name="Fang Y."/>
            <person name="Rustenholz C."/>
            <person name="Cheng Z."/>
            <person name="Xiao H."/>
            <person name="Zhou Y."/>
        </authorList>
    </citation>
    <scope>NUCLEOTIDE SEQUENCE [LARGE SCALE GENOMIC DNA]</scope>
    <source>
        <strain evidence="19">cv. Pinot noir / PN40024</strain>
        <tissue evidence="18">Leaf</tissue>
    </source>
</reference>
<evidence type="ECO:0000256" key="11">
    <source>
        <dbReference type="ARBA" id="ARBA00023180"/>
    </source>
</evidence>
<proteinExistence type="inferred from homology"/>
<name>A0ABY9DDL9_VITVI</name>
<dbReference type="PANTHER" id="PTHR11709">
    <property type="entry name" value="MULTI-COPPER OXIDASE"/>
    <property type="match status" value="1"/>
</dbReference>
<evidence type="ECO:0000256" key="12">
    <source>
        <dbReference type="ARBA" id="ARBA00023185"/>
    </source>
</evidence>
<dbReference type="InterPro" id="IPR017761">
    <property type="entry name" value="Laccase"/>
</dbReference>
<evidence type="ECO:0000256" key="9">
    <source>
        <dbReference type="ARBA" id="ARBA00023002"/>
    </source>
</evidence>
<evidence type="ECO:0000256" key="1">
    <source>
        <dbReference type="ARBA" id="ARBA00000349"/>
    </source>
</evidence>
<evidence type="ECO:0000256" key="6">
    <source>
        <dbReference type="ARBA" id="ARBA00022525"/>
    </source>
</evidence>
<feature type="transmembrane region" description="Helical" evidence="14">
    <location>
        <begin position="53"/>
        <end position="73"/>
    </location>
</feature>
<dbReference type="InterPro" id="IPR011707">
    <property type="entry name" value="Cu-oxidase-like_N"/>
</dbReference>
<comment type="similarity">
    <text evidence="3 13">Belongs to the multicopper oxidase family.</text>
</comment>
<evidence type="ECO:0000259" key="16">
    <source>
        <dbReference type="Pfam" id="PF07731"/>
    </source>
</evidence>
<dbReference type="InterPro" id="IPR045087">
    <property type="entry name" value="Cu-oxidase_fam"/>
</dbReference>
<dbReference type="SUPFAM" id="SSF49503">
    <property type="entry name" value="Cupredoxins"/>
    <property type="match status" value="3"/>
</dbReference>
<comment type="catalytic activity">
    <reaction evidence="1 13">
        <text>4 hydroquinone + O2 = 4 benzosemiquinone + 2 H2O</text>
        <dbReference type="Rhea" id="RHEA:11276"/>
        <dbReference type="ChEBI" id="CHEBI:15377"/>
        <dbReference type="ChEBI" id="CHEBI:15379"/>
        <dbReference type="ChEBI" id="CHEBI:17594"/>
        <dbReference type="ChEBI" id="CHEBI:17977"/>
        <dbReference type="EC" id="1.10.3.2"/>
    </reaction>
</comment>
<evidence type="ECO:0000259" key="15">
    <source>
        <dbReference type="Pfam" id="PF00394"/>
    </source>
</evidence>
<dbReference type="NCBIfam" id="TIGR03389">
    <property type="entry name" value="laccase"/>
    <property type="match status" value="1"/>
</dbReference>
<evidence type="ECO:0000256" key="10">
    <source>
        <dbReference type="ARBA" id="ARBA00023008"/>
    </source>
</evidence>
<evidence type="ECO:0000256" key="5">
    <source>
        <dbReference type="ARBA" id="ARBA00022523"/>
    </source>
</evidence>
<dbReference type="InterPro" id="IPR011706">
    <property type="entry name" value="Cu-oxidase_C"/>
</dbReference>
<comment type="function">
    <text evidence="13">Lignin degradation and detoxification of lignin-derived products.</text>
</comment>
<keyword evidence="14" id="KW-0472">Membrane</keyword>
<dbReference type="Gene3D" id="2.60.40.420">
    <property type="entry name" value="Cupredoxins - blue copper proteins"/>
    <property type="match status" value="3"/>
</dbReference>
<evidence type="ECO:0000259" key="17">
    <source>
        <dbReference type="Pfam" id="PF07732"/>
    </source>
</evidence>
<evidence type="ECO:0000256" key="14">
    <source>
        <dbReference type="SAM" id="Phobius"/>
    </source>
</evidence>
<evidence type="ECO:0000256" key="3">
    <source>
        <dbReference type="ARBA" id="ARBA00010609"/>
    </source>
</evidence>
<dbReference type="EMBL" id="CP126662">
    <property type="protein sequence ID" value="WKA05768.1"/>
    <property type="molecule type" value="Genomic_DNA"/>
</dbReference>
<comment type="subcellular location">
    <subcellularLocation>
        <location evidence="2 13">Secreted</location>
        <location evidence="2 13">Extracellular space</location>
        <location evidence="2 13">Apoplast</location>
    </subcellularLocation>
</comment>
<keyword evidence="6 13" id="KW-0964">Secreted</keyword>
<keyword evidence="7 13" id="KW-0479">Metal-binding</keyword>
<keyword evidence="9 13" id="KW-0560">Oxidoreductase</keyword>
<dbReference type="InterPro" id="IPR034288">
    <property type="entry name" value="CuRO_1_LCC"/>
</dbReference>
<comment type="cofactor">
    <cofactor evidence="13">
        <name>Cu cation</name>
        <dbReference type="ChEBI" id="CHEBI:23378"/>
    </cofactor>
    <text evidence="13">Binds 4 Cu cations per monomer.</text>
</comment>
<keyword evidence="14" id="KW-1133">Transmembrane helix</keyword>
<dbReference type="InterPro" id="IPR008972">
    <property type="entry name" value="Cupredoxin"/>
</dbReference>